<dbReference type="Proteomes" id="UP000009877">
    <property type="component" value="Unassembled WGS sequence"/>
</dbReference>
<dbReference type="Pfam" id="PF07969">
    <property type="entry name" value="Amidohydro_3"/>
    <property type="match status" value="1"/>
</dbReference>
<dbReference type="Gene3D" id="3.10.310.70">
    <property type="match status" value="1"/>
</dbReference>
<dbReference type="InterPro" id="IPR032466">
    <property type="entry name" value="Metal_Hydrolase"/>
</dbReference>
<keyword evidence="3" id="KW-1185">Reference proteome</keyword>
<dbReference type="EMBL" id="ANHZ02000028">
    <property type="protein sequence ID" value="EME35594.1"/>
    <property type="molecule type" value="Genomic_DNA"/>
</dbReference>
<dbReference type="RefSeq" id="WP_006215709.1">
    <property type="nucleotide sequence ID" value="NZ_ANHZ02000028.1"/>
</dbReference>
<evidence type="ECO:0000313" key="2">
    <source>
        <dbReference type="EMBL" id="EME35594.1"/>
    </source>
</evidence>
<dbReference type="PANTHER" id="PTHR22642:SF2">
    <property type="entry name" value="PROTEIN LONG AFTER FAR-RED 3"/>
    <property type="match status" value="1"/>
</dbReference>
<comment type="caution">
    <text evidence="2">The sequence shown here is derived from an EMBL/GenBank/DDBJ whole genome shotgun (WGS) entry which is preliminary data.</text>
</comment>
<sequence>MSQQSTARSPLEGPVLYRRGSVYTTVDPGASALIAEGDQVVWVGSEQAADSLQDERMQVVELDGRLITPAFVDSSADLSRSAHPSAAAALGLGAVVHTGGLQDAEALQKWVEAAQQGRAARVLLWPSLDPQDDVASVVEQVRERFSAALVGLRLPVADADAQTVASFCTAVSQESLAPALAVSRADELAIALEGLELVASSAGERTAHAMGVRVDLVGAVELTQRDLERLAAASVTLCLDPSVEAPVAELYRQGIPVVWGTGAALLDGWEAVRALLHHPDPQQRISARAAFVAATRGAWRALGGGHPMAGQLASGTPATYAVWEVEALMVQQAEGTGASWSTDPRARTPLLPALEDEASPRCTQTVVDGRILPLS</sequence>
<dbReference type="InterPro" id="IPR013108">
    <property type="entry name" value="Amidohydro_3"/>
</dbReference>
<dbReference type="Gene3D" id="2.30.40.10">
    <property type="entry name" value="Urease, subunit C, domain 1"/>
    <property type="match status" value="2"/>
</dbReference>
<feature type="domain" description="Amidohydrolase 3" evidence="1">
    <location>
        <begin position="97"/>
        <end position="372"/>
    </location>
</feature>
<dbReference type="AlphaFoldDB" id="M2YAC9"/>
<gene>
    <name evidence="2" type="ORF">C884_01481</name>
</gene>
<dbReference type="PANTHER" id="PTHR22642">
    <property type="entry name" value="IMIDAZOLONEPROPIONASE"/>
    <property type="match status" value="1"/>
</dbReference>
<evidence type="ECO:0000313" key="3">
    <source>
        <dbReference type="Proteomes" id="UP000009877"/>
    </source>
</evidence>
<proteinExistence type="predicted"/>
<organism evidence="2 3">
    <name type="scientific">Kocuria palustris PEL</name>
    <dbReference type="NCBI Taxonomy" id="1236550"/>
    <lineage>
        <taxon>Bacteria</taxon>
        <taxon>Bacillati</taxon>
        <taxon>Actinomycetota</taxon>
        <taxon>Actinomycetes</taxon>
        <taxon>Micrococcales</taxon>
        <taxon>Micrococcaceae</taxon>
        <taxon>Kocuria</taxon>
    </lineage>
</organism>
<evidence type="ECO:0000259" key="1">
    <source>
        <dbReference type="Pfam" id="PF07969"/>
    </source>
</evidence>
<accession>M2YAC9</accession>
<dbReference type="SUPFAM" id="SSF51556">
    <property type="entry name" value="Metallo-dependent hydrolases"/>
    <property type="match status" value="1"/>
</dbReference>
<name>M2YAC9_9MICC</name>
<dbReference type="InterPro" id="IPR011059">
    <property type="entry name" value="Metal-dep_hydrolase_composite"/>
</dbReference>
<dbReference type="SUPFAM" id="SSF51338">
    <property type="entry name" value="Composite domain of metallo-dependent hydrolases"/>
    <property type="match status" value="1"/>
</dbReference>
<dbReference type="GO" id="GO:0016810">
    <property type="term" value="F:hydrolase activity, acting on carbon-nitrogen (but not peptide) bonds"/>
    <property type="evidence" value="ECO:0007669"/>
    <property type="project" value="InterPro"/>
</dbReference>
<protein>
    <submittedName>
        <fullName evidence="2">Exoenzymes regulatory protein AepA in lipid-linked oligosaccharide synthesis cluster</fullName>
    </submittedName>
</protein>
<reference evidence="2 3" key="1">
    <citation type="journal article" date="2014" name="Genome Announc.">
        <title>Draft Genome Sequence of Kocuria palustris PEL.</title>
        <authorList>
            <person name="Sharma G."/>
            <person name="Khatri I."/>
            <person name="Subramanian S."/>
        </authorList>
    </citation>
    <scope>NUCLEOTIDE SEQUENCE [LARGE SCALE GENOMIC DNA]</scope>
    <source>
        <strain evidence="2 3">PEL</strain>
    </source>
</reference>
<dbReference type="Gene3D" id="3.20.20.140">
    <property type="entry name" value="Metal-dependent hydrolases"/>
    <property type="match status" value="2"/>
</dbReference>